<dbReference type="GO" id="GO:0032259">
    <property type="term" value="P:methylation"/>
    <property type="evidence" value="ECO:0007669"/>
    <property type="project" value="UniProtKB-KW"/>
</dbReference>
<dbReference type="AlphaFoldDB" id="A0AAW2YPN2"/>
<organism evidence="4 5">
    <name type="scientific">Acrasis kona</name>
    <dbReference type="NCBI Taxonomy" id="1008807"/>
    <lineage>
        <taxon>Eukaryota</taxon>
        <taxon>Discoba</taxon>
        <taxon>Heterolobosea</taxon>
        <taxon>Tetramitia</taxon>
        <taxon>Eutetramitia</taxon>
        <taxon>Acrasidae</taxon>
        <taxon>Acrasis</taxon>
    </lineage>
</organism>
<dbReference type="Gene3D" id="3.40.50.150">
    <property type="entry name" value="Vaccinia Virus protein VP39"/>
    <property type="match status" value="1"/>
</dbReference>
<comment type="caution">
    <text evidence="4">The sequence shown here is derived from an EMBL/GenBank/DDBJ whole genome shotgun (WGS) entry which is preliminary data.</text>
</comment>
<dbReference type="Proteomes" id="UP001431209">
    <property type="component" value="Unassembled WGS sequence"/>
</dbReference>
<evidence type="ECO:0000256" key="2">
    <source>
        <dbReference type="ARBA" id="ARBA00022679"/>
    </source>
</evidence>
<keyword evidence="2" id="KW-0808">Transferase</keyword>
<keyword evidence="1" id="KW-0489">Methyltransferase</keyword>
<dbReference type="EMBL" id="JAOPGA020000498">
    <property type="protein sequence ID" value="KAL0479095.1"/>
    <property type="molecule type" value="Genomic_DNA"/>
</dbReference>
<dbReference type="PANTHER" id="PTHR13069">
    <property type="entry name" value="ALKYLATED DNA REPAIR PROTEIN ALKB HOMOLOG 8"/>
    <property type="match status" value="1"/>
</dbReference>
<evidence type="ECO:0000256" key="1">
    <source>
        <dbReference type="ARBA" id="ARBA00022603"/>
    </source>
</evidence>
<dbReference type="GO" id="GO:0008757">
    <property type="term" value="F:S-adenosylmethionine-dependent methyltransferase activity"/>
    <property type="evidence" value="ECO:0007669"/>
    <property type="project" value="InterPro"/>
</dbReference>
<dbReference type="GO" id="GO:0008175">
    <property type="term" value="F:tRNA methyltransferase activity"/>
    <property type="evidence" value="ECO:0007669"/>
    <property type="project" value="UniProtKB-ARBA"/>
</dbReference>
<dbReference type="Pfam" id="PF08241">
    <property type="entry name" value="Methyltransf_11"/>
    <property type="match status" value="1"/>
</dbReference>
<dbReference type="GO" id="GO:0006400">
    <property type="term" value="P:tRNA modification"/>
    <property type="evidence" value="ECO:0007669"/>
    <property type="project" value="UniProtKB-ARBA"/>
</dbReference>
<reference evidence="4 5" key="1">
    <citation type="submission" date="2024-03" db="EMBL/GenBank/DDBJ databases">
        <title>The Acrasis kona genome and developmental transcriptomes reveal deep origins of eukaryotic multicellular pathways.</title>
        <authorList>
            <person name="Sheikh S."/>
            <person name="Fu C.-J."/>
            <person name="Brown M.W."/>
            <person name="Baldauf S.L."/>
        </authorList>
    </citation>
    <scope>NUCLEOTIDE SEQUENCE [LARGE SCALE GENOMIC DNA]</scope>
    <source>
        <strain evidence="4 5">ATCC MYA-3509</strain>
    </source>
</reference>
<gene>
    <name evidence="4" type="ORF">AKO1_010342</name>
</gene>
<dbReference type="PANTHER" id="PTHR13069:SF21">
    <property type="entry name" value="ALKYLATED DNA REPAIR PROTEIN ALKB HOMOLOG 8"/>
    <property type="match status" value="1"/>
</dbReference>
<dbReference type="InterPro" id="IPR013216">
    <property type="entry name" value="Methyltransf_11"/>
</dbReference>
<name>A0AAW2YPN2_9EUKA</name>
<keyword evidence="5" id="KW-1185">Reference proteome</keyword>
<feature type="domain" description="Methyltransferase type 11" evidence="3">
    <location>
        <begin position="69"/>
        <end position="171"/>
    </location>
</feature>
<protein>
    <submittedName>
        <fullName evidence="4">tRNA (Carboxymethyluridine(34)-5-O)-methyltransferase</fullName>
    </submittedName>
</protein>
<dbReference type="CDD" id="cd02440">
    <property type="entry name" value="AdoMet_MTases"/>
    <property type="match status" value="1"/>
</dbReference>
<dbReference type="SUPFAM" id="SSF53335">
    <property type="entry name" value="S-adenosyl-L-methionine-dependent methyltransferases"/>
    <property type="match status" value="1"/>
</dbReference>
<evidence type="ECO:0000313" key="5">
    <source>
        <dbReference type="Proteomes" id="UP001431209"/>
    </source>
</evidence>
<accession>A0AAW2YPN2</accession>
<proteinExistence type="predicted"/>
<dbReference type="InterPro" id="IPR029063">
    <property type="entry name" value="SAM-dependent_MTases_sf"/>
</dbReference>
<dbReference type="InterPro" id="IPR051422">
    <property type="entry name" value="AlkB_tRNA_MeTrf/Diox"/>
</dbReference>
<sequence>MLRLAAVCVSNRTLRRFSTLPFDNSHFEKEHVVDVYNTIAEHFSHTRHSPWPYVEGFLKALDHGCIVADVGCGNGRYMGCNKNVNIIGSDISEVLASICSNNGYECNVSDCLNLPYKCNSFDATLSIAVIHHFSTEERRIKVLKVNQVTSLLKFTPQELIRITKPGGKIIISAWSFDQLDRKGTPKYSEQDIFIPWHLQQKYRKDRTSTPVLKRYYHLFKNGELEDLLIKCGQTNFIDNVHIKDNYFVVLIKT</sequence>
<evidence type="ECO:0000259" key="3">
    <source>
        <dbReference type="Pfam" id="PF08241"/>
    </source>
</evidence>
<evidence type="ECO:0000313" key="4">
    <source>
        <dbReference type="EMBL" id="KAL0479095.1"/>
    </source>
</evidence>